<reference evidence="2 3" key="1">
    <citation type="journal article" date="2018" name="Syst. Appl. Microbiol.">
        <title>Flavobacterium circumlabens sp. nov. and Flavobacterium cupreum sp. nov., two psychrotrophic species isolated from Antarctic environmental samples.</title>
        <authorList>
            <person name="Kralova S."/>
            <person name="Busse H.J."/>
            <person name="Svec P."/>
            <person name="Maslanova I."/>
            <person name="Stankova E."/>
            <person name="Bartak M."/>
            <person name="Sedlacek I."/>
        </authorList>
    </citation>
    <scope>NUCLEOTIDE SEQUENCE [LARGE SCALE GENOMIC DNA]</scope>
    <source>
        <strain evidence="2 3">CCM 8828</strain>
    </source>
</reference>
<dbReference type="EMBL" id="QWDN01001335">
    <property type="protein sequence ID" value="TEB40416.1"/>
    <property type="molecule type" value="Genomic_DNA"/>
</dbReference>
<gene>
    <name evidence="2" type="ORF">D0809_30715</name>
</gene>
<keyword evidence="1" id="KW-0472">Membrane</keyword>
<proteinExistence type="predicted"/>
<keyword evidence="1" id="KW-1133">Transmembrane helix</keyword>
<evidence type="ECO:0000256" key="1">
    <source>
        <dbReference type="SAM" id="Phobius"/>
    </source>
</evidence>
<feature type="non-terminal residue" evidence="2">
    <location>
        <position position="1"/>
    </location>
</feature>
<evidence type="ECO:0000313" key="2">
    <source>
        <dbReference type="EMBL" id="TEB40416.1"/>
    </source>
</evidence>
<accession>A0A4Y7U1X7</accession>
<dbReference type="RefSeq" id="WP_238698922.1">
    <property type="nucleotide sequence ID" value="NZ_QWDN01001335.1"/>
</dbReference>
<comment type="caution">
    <text evidence="2">The sequence shown here is derived from an EMBL/GenBank/DDBJ whole genome shotgun (WGS) entry which is preliminary data.</text>
</comment>
<protein>
    <submittedName>
        <fullName evidence="2">Uncharacterized protein</fullName>
    </submittedName>
</protein>
<dbReference type="Proteomes" id="UP000298340">
    <property type="component" value="Unassembled WGS sequence"/>
</dbReference>
<organism evidence="2 3">
    <name type="scientific">Flavobacterium circumlabens</name>
    <dbReference type="NCBI Taxonomy" id="2133765"/>
    <lineage>
        <taxon>Bacteria</taxon>
        <taxon>Pseudomonadati</taxon>
        <taxon>Bacteroidota</taxon>
        <taxon>Flavobacteriia</taxon>
        <taxon>Flavobacteriales</taxon>
        <taxon>Flavobacteriaceae</taxon>
        <taxon>Flavobacterium</taxon>
    </lineage>
</organism>
<feature type="transmembrane region" description="Helical" evidence="1">
    <location>
        <begin position="69"/>
        <end position="91"/>
    </location>
</feature>
<name>A0A4Y7U1X7_9FLAO</name>
<feature type="transmembrane region" description="Helical" evidence="1">
    <location>
        <begin position="35"/>
        <end position="57"/>
    </location>
</feature>
<feature type="non-terminal residue" evidence="2">
    <location>
        <position position="96"/>
    </location>
</feature>
<dbReference type="AlphaFoldDB" id="A0A4Y7U1X7"/>
<sequence length="96" mass="10549">FTIKKANLLFWIFLFLIVLLQLSLSSSPNFTLGVALIHAVAIVLILRVHVSFLNVLIKKYLKTHDTAGFVISAVSISFATAILLTAAGYFITTKLL</sequence>
<evidence type="ECO:0000313" key="3">
    <source>
        <dbReference type="Proteomes" id="UP000298340"/>
    </source>
</evidence>
<keyword evidence="1" id="KW-0812">Transmembrane</keyword>